<evidence type="ECO:0000313" key="2">
    <source>
        <dbReference type="EMBL" id="WNZ43981.1"/>
    </source>
</evidence>
<dbReference type="EMBL" id="CP130144">
    <property type="protein sequence ID" value="WNZ43981.1"/>
    <property type="molecule type" value="Genomic_DNA"/>
</dbReference>
<organism evidence="2">
    <name type="scientific">Leptolyngbya boryana CZ1</name>
    <dbReference type="NCBI Taxonomy" id="3060204"/>
    <lineage>
        <taxon>Bacteria</taxon>
        <taxon>Bacillati</taxon>
        <taxon>Cyanobacteriota</taxon>
        <taxon>Cyanophyceae</taxon>
        <taxon>Leptolyngbyales</taxon>
        <taxon>Leptolyngbyaceae</taxon>
        <taxon>Leptolyngbya group</taxon>
        <taxon>Leptolyngbya</taxon>
    </lineage>
</organism>
<gene>
    <name evidence="2" type="ORF">Q2T42_19295</name>
</gene>
<feature type="transmembrane region" description="Helical" evidence="1">
    <location>
        <begin position="31"/>
        <end position="50"/>
    </location>
</feature>
<keyword evidence="1" id="KW-1133">Transmembrane helix</keyword>
<name>A0AA96WPY3_LEPBY</name>
<proteinExistence type="predicted"/>
<evidence type="ECO:0000256" key="1">
    <source>
        <dbReference type="SAM" id="Phobius"/>
    </source>
</evidence>
<accession>A0AA96WPY3</accession>
<reference evidence="2" key="1">
    <citation type="journal article" date="2023" name="Plants (Basel)">
        <title>Genomic Analysis of Leptolyngbya boryana CZ1 Reveals Efficient Carbon Fixation Modules.</title>
        <authorList>
            <person name="Bai X."/>
            <person name="Wang H."/>
            <person name="Cheng W."/>
            <person name="Wang J."/>
            <person name="Ma M."/>
            <person name="Hu H."/>
            <person name="Song Z."/>
            <person name="Ma H."/>
            <person name="Fan Y."/>
            <person name="Du C."/>
            <person name="Xu J."/>
        </authorList>
    </citation>
    <scope>NUCLEOTIDE SEQUENCE</scope>
    <source>
        <strain evidence="2">CZ1</strain>
    </source>
</reference>
<reference evidence="2" key="2">
    <citation type="submission" date="2023-07" db="EMBL/GenBank/DDBJ databases">
        <authorList>
            <person name="Bai X.-H."/>
            <person name="Wang H.-H."/>
            <person name="Wang J."/>
            <person name="Ma M.-Y."/>
            <person name="Hu H.-H."/>
            <person name="Song Z.-L."/>
            <person name="Ma H.-G."/>
            <person name="Fan Y."/>
            <person name="Du C.-Y."/>
            <person name="Xu J.-C."/>
        </authorList>
    </citation>
    <scope>NUCLEOTIDE SEQUENCE</scope>
    <source>
        <strain evidence="2">CZ1</strain>
    </source>
</reference>
<sequence length="72" mass="8096">MLKQAAPSVTPNQCGQPVHRPDEMHKFLQRLRGFVAVQASLLLFLVIAYAKTWNHAIGEGYQAATIDKHRLL</sequence>
<dbReference type="AlphaFoldDB" id="A0AA96WPY3"/>
<protein>
    <submittedName>
        <fullName evidence="2">Uncharacterized protein</fullName>
    </submittedName>
</protein>
<dbReference type="RefSeq" id="WP_316426163.1">
    <property type="nucleotide sequence ID" value="NZ_CP130144.1"/>
</dbReference>
<keyword evidence="1" id="KW-0472">Membrane</keyword>
<keyword evidence="1" id="KW-0812">Transmembrane</keyword>